<sequence length="264" mass="28618">MTNQTVLITGASSGIGFELARCFARDNYRLVLSARPGADLQEAAQKLQQEFSGLQTVVIPADLSTHEGPVQLFEETQRQGLQIDILVNDAGFGEAGLFVETDLQKEMGIVHVNVLALMTLTKLFLREMVTRNAGKILQLGSVVSFLPNPRQAVYAATKAFVLSFSEALQHELKEMKSDVTMTILCPPATETDFFRVANAEDTKVGQSSKATPQEVAEGGYKGLLSGEARVLPTLGAKLNFASSALFPDSMLATMMNTQMQPESK</sequence>
<dbReference type="Gene3D" id="3.40.50.720">
    <property type="entry name" value="NAD(P)-binding Rossmann-like Domain"/>
    <property type="match status" value="1"/>
</dbReference>
<dbReference type="Proteomes" id="UP000298471">
    <property type="component" value="Unassembled WGS sequence"/>
</dbReference>
<reference evidence="4 5" key="1">
    <citation type="submission" date="2019-04" db="EMBL/GenBank/DDBJ databases">
        <authorList>
            <person name="Feng G."/>
            <person name="Zhang J."/>
            <person name="Zhu H."/>
        </authorList>
    </citation>
    <scope>NUCLEOTIDE SEQUENCE [LARGE SCALE GENOMIC DNA]</scope>
    <source>
        <strain evidence="4 5">9PBR-1</strain>
    </source>
</reference>
<dbReference type="InterPro" id="IPR036291">
    <property type="entry name" value="NAD(P)-bd_dom_sf"/>
</dbReference>
<dbReference type="GO" id="GO:0016020">
    <property type="term" value="C:membrane"/>
    <property type="evidence" value="ECO:0007669"/>
    <property type="project" value="TreeGrafter"/>
</dbReference>
<dbReference type="PRINTS" id="PR00080">
    <property type="entry name" value="SDRFAMILY"/>
</dbReference>
<dbReference type="PIRSF" id="PIRSF000126">
    <property type="entry name" value="11-beta-HSD1"/>
    <property type="match status" value="1"/>
</dbReference>
<evidence type="ECO:0000256" key="1">
    <source>
        <dbReference type="ARBA" id="ARBA00006484"/>
    </source>
</evidence>
<dbReference type="AlphaFoldDB" id="A0A4Z0Q0D5"/>
<dbReference type="GO" id="GO:0016491">
    <property type="term" value="F:oxidoreductase activity"/>
    <property type="evidence" value="ECO:0007669"/>
    <property type="project" value="UniProtKB-KW"/>
</dbReference>
<protein>
    <submittedName>
        <fullName evidence="4">SDR family oxidoreductase</fullName>
    </submittedName>
</protein>
<dbReference type="SUPFAM" id="SSF51735">
    <property type="entry name" value="NAD(P)-binding Rossmann-fold domains"/>
    <property type="match status" value="1"/>
</dbReference>
<dbReference type="PANTHER" id="PTHR44196:SF2">
    <property type="entry name" value="SHORT-CHAIN DEHYDROGENASE-RELATED"/>
    <property type="match status" value="1"/>
</dbReference>
<keyword evidence="5" id="KW-1185">Reference proteome</keyword>
<dbReference type="PRINTS" id="PR00081">
    <property type="entry name" value="GDHRDH"/>
</dbReference>
<comment type="caution">
    <text evidence="4">The sequence shown here is derived from an EMBL/GenBank/DDBJ whole genome shotgun (WGS) entry which is preliminary data.</text>
</comment>
<dbReference type="InterPro" id="IPR020904">
    <property type="entry name" value="Sc_DH/Rdtase_CS"/>
</dbReference>
<accession>A0A4Z0Q0D5</accession>
<dbReference type="EMBL" id="SRMB01000004">
    <property type="protein sequence ID" value="TGE23488.1"/>
    <property type="molecule type" value="Genomic_DNA"/>
</dbReference>
<dbReference type="OrthoDB" id="9808814at2"/>
<keyword evidence="2" id="KW-0560">Oxidoreductase</keyword>
<dbReference type="PROSITE" id="PS00061">
    <property type="entry name" value="ADH_SHORT"/>
    <property type="match status" value="1"/>
</dbReference>
<name>A0A4Z0Q0D5_9BACT</name>
<proteinExistence type="inferred from homology"/>
<gene>
    <name evidence="4" type="ORF">E5K02_20075</name>
</gene>
<evidence type="ECO:0000256" key="3">
    <source>
        <dbReference type="RuleBase" id="RU000363"/>
    </source>
</evidence>
<dbReference type="RefSeq" id="WP_135397239.1">
    <property type="nucleotide sequence ID" value="NZ_SRMB01000004.1"/>
</dbReference>
<dbReference type="InterPro" id="IPR002347">
    <property type="entry name" value="SDR_fam"/>
</dbReference>
<comment type="similarity">
    <text evidence="1 3">Belongs to the short-chain dehydrogenases/reductases (SDR) family.</text>
</comment>
<dbReference type="PANTHER" id="PTHR44196">
    <property type="entry name" value="DEHYDROGENASE/REDUCTASE SDR FAMILY MEMBER 7B"/>
    <property type="match status" value="1"/>
</dbReference>
<dbReference type="Pfam" id="PF00106">
    <property type="entry name" value="adh_short"/>
    <property type="match status" value="1"/>
</dbReference>
<dbReference type="CDD" id="cd05233">
    <property type="entry name" value="SDR_c"/>
    <property type="match status" value="1"/>
</dbReference>
<evidence type="ECO:0000313" key="5">
    <source>
        <dbReference type="Proteomes" id="UP000298471"/>
    </source>
</evidence>
<evidence type="ECO:0000256" key="2">
    <source>
        <dbReference type="ARBA" id="ARBA00023002"/>
    </source>
</evidence>
<organism evidence="4 5">
    <name type="scientific">Hymenobacter metallicola</name>
    <dbReference type="NCBI Taxonomy" id="2563114"/>
    <lineage>
        <taxon>Bacteria</taxon>
        <taxon>Pseudomonadati</taxon>
        <taxon>Bacteroidota</taxon>
        <taxon>Cytophagia</taxon>
        <taxon>Cytophagales</taxon>
        <taxon>Hymenobacteraceae</taxon>
        <taxon>Hymenobacter</taxon>
    </lineage>
</organism>
<evidence type="ECO:0000313" key="4">
    <source>
        <dbReference type="EMBL" id="TGE23488.1"/>
    </source>
</evidence>